<dbReference type="OrthoDB" id="4334238at2"/>
<gene>
    <name evidence="1" type="ORF">BGK67_34680</name>
</gene>
<organism evidence="1 2">
    <name type="scientific">Streptomyces subrutilus</name>
    <dbReference type="NCBI Taxonomy" id="36818"/>
    <lineage>
        <taxon>Bacteria</taxon>
        <taxon>Bacillati</taxon>
        <taxon>Actinomycetota</taxon>
        <taxon>Actinomycetes</taxon>
        <taxon>Kitasatosporales</taxon>
        <taxon>Streptomycetaceae</taxon>
        <taxon>Streptomyces</taxon>
    </lineage>
</organism>
<proteinExistence type="predicted"/>
<name>A0A1E5NXR7_9ACTN</name>
<evidence type="ECO:0000313" key="1">
    <source>
        <dbReference type="EMBL" id="OEJ21044.1"/>
    </source>
</evidence>
<sequence length="127" mass="13675">MASVAARTALSVLRDRIRANRAAAREQRAAAIAARRIRTGPRSLTTHVIATGAAPDVIQGATNALRTQAKKAGIQGRAARIRRTFGGRMRHAVTVYRYTAEQVAAIVANYKPRKAEYKAIRAALLAA</sequence>
<geneLocation type="plasmid" evidence="2">
    <name>pacmp1</name>
</geneLocation>
<keyword evidence="2" id="KW-1185">Reference proteome</keyword>
<dbReference type="RefSeq" id="WP_069917932.1">
    <property type="nucleotide sequence ID" value="NZ_CM007203.1"/>
</dbReference>
<protein>
    <submittedName>
        <fullName evidence="1">Uncharacterized protein</fullName>
    </submittedName>
</protein>
<accession>A0A1E5NXR7</accession>
<keyword evidence="1" id="KW-0614">Plasmid</keyword>
<dbReference type="EMBL" id="MEHK01000005">
    <property type="protein sequence ID" value="OEJ21044.1"/>
    <property type="molecule type" value="Genomic_DNA"/>
</dbReference>
<dbReference type="Proteomes" id="UP000095705">
    <property type="component" value="Plasmid pACMP1"/>
</dbReference>
<dbReference type="AlphaFoldDB" id="A0A1E5NXR7"/>
<comment type="caution">
    <text evidence="1">The sequence shown here is derived from an EMBL/GenBank/DDBJ whole genome shotgun (WGS) entry which is preliminary data.</text>
</comment>
<evidence type="ECO:0000313" key="2">
    <source>
        <dbReference type="Proteomes" id="UP000095705"/>
    </source>
</evidence>
<reference evidence="1 2" key="1">
    <citation type="submission" date="2016-08" db="EMBL/GenBank/DDBJ databases">
        <title>The complete genome of Streptomyces subrutilus 10-1-1.</title>
        <authorList>
            <person name="Chen X."/>
        </authorList>
    </citation>
    <scope>NUCLEOTIDE SEQUENCE [LARGE SCALE GENOMIC DNA]</scope>
    <source>
        <strain evidence="1 2">10-1-1</strain>
        <plasmid evidence="2">pacmp1</plasmid>
    </source>
</reference>